<gene>
    <name evidence="2" type="ORF">RFM52_12970</name>
</gene>
<name>A0ABU4YHC6_9HYPH</name>
<evidence type="ECO:0000256" key="1">
    <source>
        <dbReference type="SAM" id="MobiDB-lite"/>
    </source>
</evidence>
<accession>A0ABU4YHC6</accession>
<dbReference type="EMBL" id="JAVIIV010000007">
    <property type="protein sequence ID" value="MDX8486111.1"/>
    <property type="molecule type" value="Genomic_DNA"/>
</dbReference>
<comment type="caution">
    <text evidence="2">The sequence shown here is derived from an EMBL/GenBank/DDBJ whole genome shotgun (WGS) entry which is preliminary data.</text>
</comment>
<sequence length="108" mass="11979">MSGGTRHDAGLATLVARRLALVAEISALTAETQRLNQKLSGIQMEVLRLELEIGRHGGSAELVRDLHDAEESAEAMRHGMHRKRGTHRGNRGQGRGCRPRARRSNERH</sequence>
<feature type="region of interest" description="Disordered" evidence="1">
    <location>
        <begin position="70"/>
        <end position="108"/>
    </location>
</feature>
<evidence type="ECO:0000313" key="3">
    <source>
        <dbReference type="Proteomes" id="UP001280156"/>
    </source>
</evidence>
<proteinExistence type="predicted"/>
<reference evidence="2 3" key="1">
    <citation type="submission" date="2023-08" db="EMBL/GenBank/DDBJ databases">
        <title>Implementing the SeqCode for naming new Mesorhizobium species isolated from Vachellia karroo root nodules.</title>
        <authorList>
            <person name="Van Lill M."/>
        </authorList>
    </citation>
    <scope>NUCLEOTIDE SEQUENCE [LARGE SCALE GENOMIC DNA]</scope>
    <source>
        <strain evidence="2 3">VK2B</strain>
    </source>
</reference>
<dbReference type="Proteomes" id="UP001280156">
    <property type="component" value="Unassembled WGS sequence"/>
</dbReference>
<dbReference type="RefSeq" id="WP_320297191.1">
    <property type="nucleotide sequence ID" value="NZ_JAVIIU010000009.1"/>
</dbReference>
<keyword evidence="3" id="KW-1185">Reference proteome</keyword>
<organism evidence="2 3">
    <name type="scientific">Mesorhizobium humile</name>
    <dbReference type="NCBI Taxonomy" id="3072313"/>
    <lineage>
        <taxon>Bacteria</taxon>
        <taxon>Pseudomonadati</taxon>
        <taxon>Pseudomonadota</taxon>
        <taxon>Alphaproteobacteria</taxon>
        <taxon>Hyphomicrobiales</taxon>
        <taxon>Phyllobacteriaceae</taxon>
        <taxon>Mesorhizobium</taxon>
    </lineage>
</organism>
<evidence type="ECO:0000313" key="2">
    <source>
        <dbReference type="EMBL" id="MDX8486111.1"/>
    </source>
</evidence>
<feature type="compositionally biased region" description="Basic residues" evidence="1">
    <location>
        <begin position="78"/>
        <end position="90"/>
    </location>
</feature>
<protein>
    <submittedName>
        <fullName evidence="2">Uncharacterized protein</fullName>
    </submittedName>
</protein>